<dbReference type="KEGG" id="tasa:A1Q1_02000"/>
<dbReference type="Gene3D" id="2.30.30.1150">
    <property type="match status" value="1"/>
</dbReference>
<keyword evidence="2 4" id="KW-0863">Zinc-finger</keyword>
<organism evidence="7 8">
    <name type="scientific">Trichosporon asahii var. asahii (strain ATCC 90039 / CBS 2479 / JCM 2466 / KCTC 7840 / NBRC 103889/ NCYC 2677 / UAMH 7654)</name>
    <name type="common">Yeast</name>
    <dbReference type="NCBI Taxonomy" id="1186058"/>
    <lineage>
        <taxon>Eukaryota</taxon>
        <taxon>Fungi</taxon>
        <taxon>Dikarya</taxon>
        <taxon>Basidiomycota</taxon>
        <taxon>Agaricomycotina</taxon>
        <taxon>Tremellomycetes</taxon>
        <taxon>Trichosporonales</taxon>
        <taxon>Trichosporonaceae</taxon>
        <taxon>Trichosporon</taxon>
    </lineage>
</organism>
<feature type="compositionally biased region" description="Polar residues" evidence="5">
    <location>
        <begin position="275"/>
        <end position="284"/>
    </location>
</feature>
<feature type="compositionally biased region" description="Polar residues" evidence="5">
    <location>
        <begin position="89"/>
        <end position="98"/>
    </location>
</feature>
<comment type="caution">
    <text evidence="7">The sequence shown here is derived from an EMBL/GenBank/DDBJ whole genome shotgun (WGS) entry which is preliminary data.</text>
</comment>
<keyword evidence="3" id="KW-0862">Zinc</keyword>
<feature type="compositionally biased region" description="Low complexity" evidence="5">
    <location>
        <begin position="643"/>
        <end position="675"/>
    </location>
</feature>
<dbReference type="AlphaFoldDB" id="J4UCX2"/>
<dbReference type="VEuPathDB" id="FungiDB:A1Q1_02000"/>
<dbReference type="Proteomes" id="UP000002748">
    <property type="component" value="Unassembled WGS sequence"/>
</dbReference>
<dbReference type="InterPro" id="IPR019787">
    <property type="entry name" value="Znf_PHD-finger"/>
</dbReference>
<feature type="compositionally biased region" description="Polar residues" evidence="5">
    <location>
        <begin position="169"/>
        <end position="197"/>
    </location>
</feature>
<dbReference type="Pfam" id="PF00628">
    <property type="entry name" value="PHD"/>
    <property type="match status" value="2"/>
</dbReference>
<dbReference type="InterPro" id="IPR011011">
    <property type="entry name" value="Znf_FYVE_PHD"/>
</dbReference>
<dbReference type="GeneID" id="25985514"/>
<evidence type="ECO:0000256" key="4">
    <source>
        <dbReference type="PROSITE-ProRule" id="PRU00146"/>
    </source>
</evidence>
<dbReference type="HOGENOM" id="CLU_396995_0_0_1"/>
<evidence type="ECO:0000256" key="3">
    <source>
        <dbReference type="ARBA" id="ARBA00022833"/>
    </source>
</evidence>
<feature type="region of interest" description="Disordered" evidence="5">
    <location>
        <begin position="617"/>
        <end position="694"/>
    </location>
</feature>
<dbReference type="RefSeq" id="XP_014180483.1">
    <property type="nucleotide sequence ID" value="XM_014325008.1"/>
</dbReference>
<name>J4UCX2_TRIAS</name>
<protein>
    <recommendedName>
        <fullName evidence="6">PHD-type domain-containing protein</fullName>
    </recommendedName>
</protein>
<dbReference type="GO" id="GO:0032221">
    <property type="term" value="C:Rpd3S complex"/>
    <property type="evidence" value="ECO:0007669"/>
    <property type="project" value="TreeGrafter"/>
</dbReference>
<evidence type="ECO:0000313" key="7">
    <source>
        <dbReference type="EMBL" id="EJT48905.1"/>
    </source>
</evidence>
<evidence type="ECO:0000256" key="1">
    <source>
        <dbReference type="ARBA" id="ARBA00022723"/>
    </source>
</evidence>
<evidence type="ECO:0000256" key="5">
    <source>
        <dbReference type="SAM" id="MobiDB-lite"/>
    </source>
</evidence>
<sequence length="694" mass="74512">MPDDERLPSALLTPSHAPIDIKPDPASLAGTPNGPTVDRLAESTAAFDTPPPGSAPSSLSRQNQPPPMSQLDQQVSTDTPTSFPMDIDTPSTRASASVSYKEDPLSDGNMADTPGAGTPNVTQPPPSVILRIPASARQSSPASSAGKRKRRSEPAPPTPSTRPRRGVSARNSSPGATSTPASRDGSSVPSSRNTPQPASGAPAGHALSIFNDKTSNEVAAEVQTIVGPSAGRVLRERERNTTPSSSRGRDGLERSGVSASGRGRRVGGSARVANKGTQQQNNSGKGKGKAAPASENFVNQDFCSVCRGIGRFLCCDGCPRSFHFMCLEPPLRIDELPKEEVWYCRKCKADRAGTKGVDVIRAKDKPITTIFKTMAAKLDQDNPQQFRLPQEIRQYFNGVGTGAKGEYLDTESARNNRKGMMEERDPLRLRDGKHRPVACYKCGGTSLPSRTPASEPGAQWRHIVSCDICPLHWHLDCLDPPLASMPSAARKWICPAHADHVLPRRRTVRHGLETVDVEKPGEYNNGNITVVESEEEPKSAIPHEDMVINNRRYRVPEKVIQLDFWNRLEARRKRKRGPMEAPAMKEHKVKKAYQNVRRATRQDLDAAELLLGIKFNGPASSDVDGSPSKGYTPLAPQPPPAKPGQMPVKRNGAAAGKKGSLGAQAAKGAAAAKDATPSKDSANGGPKIKLRVGK</sequence>
<evidence type="ECO:0000259" key="6">
    <source>
        <dbReference type="PROSITE" id="PS50016"/>
    </source>
</evidence>
<dbReference type="OrthoDB" id="5876363at2759"/>
<dbReference type="CDD" id="cd15535">
    <property type="entry name" value="PHD1_Rco1"/>
    <property type="match status" value="1"/>
</dbReference>
<dbReference type="GO" id="GO:0008270">
    <property type="term" value="F:zinc ion binding"/>
    <property type="evidence" value="ECO:0007669"/>
    <property type="project" value="UniProtKB-KW"/>
</dbReference>
<evidence type="ECO:0000256" key="2">
    <source>
        <dbReference type="ARBA" id="ARBA00022771"/>
    </source>
</evidence>
<dbReference type="EMBL" id="ALBS01000185">
    <property type="protein sequence ID" value="EJT48905.1"/>
    <property type="molecule type" value="Genomic_DNA"/>
</dbReference>
<feature type="domain" description="PHD-type" evidence="6">
    <location>
        <begin position="300"/>
        <end position="350"/>
    </location>
</feature>
<dbReference type="InterPro" id="IPR001965">
    <property type="entry name" value="Znf_PHD"/>
</dbReference>
<dbReference type="GO" id="GO:0006357">
    <property type="term" value="P:regulation of transcription by RNA polymerase II"/>
    <property type="evidence" value="ECO:0007669"/>
    <property type="project" value="TreeGrafter"/>
</dbReference>
<proteinExistence type="predicted"/>
<dbReference type="InterPro" id="IPR013083">
    <property type="entry name" value="Znf_RING/FYVE/PHD"/>
</dbReference>
<evidence type="ECO:0000313" key="8">
    <source>
        <dbReference type="Proteomes" id="UP000002748"/>
    </source>
</evidence>
<feature type="compositionally biased region" description="Low complexity" evidence="5">
    <location>
        <begin position="254"/>
        <end position="273"/>
    </location>
</feature>
<feature type="region of interest" description="Disordered" evidence="5">
    <location>
        <begin position="1"/>
        <end position="209"/>
    </location>
</feature>
<feature type="region of interest" description="Disordered" evidence="5">
    <location>
        <begin position="229"/>
        <end position="292"/>
    </location>
</feature>
<reference evidence="7 8" key="1">
    <citation type="journal article" date="2012" name="Eukaryot. Cell">
        <title>Draft genome sequence of CBS 2479, the standard type strain of Trichosporon asahii.</title>
        <authorList>
            <person name="Yang R.Y."/>
            <person name="Li H.T."/>
            <person name="Zhu H."/>
            <person name="Zhou G.P."/>
            <person name="Wang M."/>
            <person name="Wang L."/>
        </authorList>
    </citation>
    <scope>NUCLEOTIDE SEQUENCE [LARGE SCALE GENOMIC DNA]</scope>
    <source>
        <strain evidence="8">ATCC 90039 / CBS 2479 / JCM 2466 / KCTC 7840 / NCYC 2677 / UAMH 7654</strain>
    </source>
</reference>
<dbReference type="SUPFAM" id="SSF57903">
    <property type="entry name" value="FYVE/PHD zinc finger"/>
    <property type="match status" value="2"/>
</dbReference>
<keyword evidence="1" id="KW-0479">Metal-binding</keyword>
<feature type="compositionally biased region" description="Polar residues" evidence="5">
    <location>
        <begin position="70"/>
        <end position="82"/>
    </location>
</feature>
<accession>J4UCX2</accession>
<dbReference type="Gene3D" id="3.30.40.10">
    <property type="entry name" value="Zinc/RING finger domain, C3HC4 (zinc finger)"/>
    <property type="match status" value="1"/>
</dbReference>
<dbReference type="InterPro" id="IPR019786">
    <property type="entry name" value="Zinc_finger_PHD-type_CS"/>
</dbReference>
<dbReference type="PANTHER" id="PTHR47636:SF1">
    <property type="entry name" value="TRANSCRIPTIONAL REGULATORY PROTEIN RCO1"/>
    <property type="match status" value="1"/>
</dbReference>
<dbReference type="InterPro" id="IPR052819">
    <property type="entry name" value="Chromatin_regulatory_protein"/>
</dbReference>
<dbReference type="PROSITE" id="PS01359">
    <property type="entry name" value="ZF_PHD_1"/>
    <property type="match status" value="1"/>
</dbReference>
<dbReference type="SMART" id="SM00249">
    <property type="entry name" value="PHD"/>
    <property type="match status" value="2"/>
</dbReference>
<feature type="compositionally biased region" description="Low complexity" evidence="5">
    <location>
        <begin position="133"/>
        <end position="145"/>
    </location>
</feature>
<dbReference type="PROSITE" id="PS50016">
    <property type="entry name" value="ZF_PHD_2"/>
    <property type="match status" value="1"/>
</dbReference>
<dbReference type="PANTHER" id="PTHR47636">
    <property type="entry name" value="TRANSCRIPTIONAL REGULATORY PROTEIN RCO1"/>
    <property type="match status" value="1"/>
</dbReference>
<dbReference type="CDD" id="cd15534">
    <property type="entry name" value="PHD2_PHF12_Rco1"/>
    <property type="match status" value="1"/>
</dbReference>
<gene>
    <name evidence="7" type="ORF">A1Q1_02000</name>
</gene>